<dbReference type="InterPro" id="IPR051784">
    <property type="entry name" value="Nod_factor_ABC_transporter"/>
</dbReference>
<feature type="transmembrane region" description="Helical" evidence="5">
    <location>
        <begin position="241"/>
        <end position="262"/>
    </location>
</feature>
<feature type="transmembrane region" description="Helical" evidence="5">
    <location>
        <begin position="184"/>
        <end position="203"/>
    </location>
</feature>
<dbReference type="PROSITE" id="PS51012">
    <property type="entry name" value="ABC_TM2"/>
    <property type="match status" value="1"/>
</dbReference>
<dbReference type="Proteomes" id="UP000287188">
    <property type="component" value="Unassembled WGS sequence"/>
</dbReference>
<evidence type="ECO:0000256" key="6">
    <source>
        <dbReference type="SAM" id="MobiDB-lite"/>
    </source>
</evidence>
<comment type="similarity">
    <text evidence="5">Belongs to the ABC-2 integral membrane protein family.</text>
</comment>
<keyword evidence="4 5" id="KW-0472">Membrane</keyword>
<dbReference type="OrthoDB" id="160207at2"/>
<gene>
    <name evidence="8" type="ORF">KDK_13260</name>
</gene>
<sequence>MATHSPLATDAAKAPRNNTPASAGRQILKQTQFELLLTSRRGENVLVTLIIPVMLLIFFASLNIIPVNKGESAATFLLPGILAIAIMAAGMVNLGIATAYERYYGVLKRLGSSPLSRSGLIIAKIISILVLEVVQVLLLVGVAVAFYGWRPVGSLPFALLSIVLGTVTFSALGLAMAGALRAEMTLAGANALFLVFILLGGGILPLEHLPAPIAAIAQLLPASALTQALQQTMAHNGTFPLYPILLLTLWAIVILFVAIRTFKWE</sequence>
<evidence type="ECO:0000256" key="5">
    <source>
        <dbReference type="RuleBase" id="RU361157"/>
    </source>
</evidence>
<dbReference type="PANTHER" id="PTHR43229:SF2">
    <property type="entry name" value="NODULATION PROTEIN J"/>
    <property type="match status" value="1"/>
</dbReference>
<dbReference type="PIRSF" id="PIRSF006648">
    <property type="entry name" value="DrrB"/>
    <property type="match status" value="1"/>
</dbReference>
<keyword evidence="3 5" id="KW-1133">Transmembrane helix</keyword>
<feature type="transmembrane region" description="Helical" evidence="5">
    <location>
        <begin position="77"/>
        <end position="100"/>
    </location>
</feature>
<evidence type="ECO:0000256" key="1">
    <source>
        <dbReference type="ARBA" id="ARBA00004141"/>
    </source>
</evidence>
<organism evidence="8 9">
    <name type="scientific">Dictyobacter kobayashii</name>
    <dbReference type="NCBI Taxonomy" id="2014872"/>
    <lineage>
        <taxon>Bacteria</taxon>
        <taxon>Bacillati</taxon>
        <taxon>Chloroflexota</taxon>
        <taxon>Ktedonobacteria</taxon>
        <taxon>Ktedonobacterales</taxon>
        <taxon>Dictyobacteraceae</taxon>
        <taxon>Dictyobacter</taxon>
    </lineage>
</organism>
<feature type="domain" description="ABC transmembrane type-2" evidence="7">
    <location>
        <begin position="43"/>
        <end position="265"/>
    </location>
</feature>
<feature type="transmembrane region" description="Helical" evidence="5">
    <location>
        <begin position="121"/>
        <end position="149"/>
    </location>
</feature>
<name>A0A402AEL2_9CHLR</name>
<evidence type="ECO:0000256" key="2">
    <source>
        <dbReference type="ARBA" id="ARBA00022692"/>
    </source>
</evidence>
<feature type="region of interest" description="Disordered" evidence="6">
    <location>
        <begin position="1"/>
        <end position="21"/>
    </location>
</feature>
<dbReference type="Pfam" id="PF01061">
    <property type="entry name" value="ABC2_membrane"/>
    <property type="match status" value="1"/>
</dbReference>
<evidence type="ECO:0000256" key="4">
    <source>
        <dbReference type="ARBA" id="ARBA00023136"/>
    </source>
</evidence>
<reference evidence="9" key="1">
    <citation type="submission" date="2018-12" db="EMBL/GenBank/DDBJ databases">
        <title>Tengunoibacter tsumagoiensis gen. nov., sp. nov., Dictyobacter kobayashii sp. nov., D. alpinus sp. nov., and D. joshuensis sp. nov. and description of Dictyobacteraceae fam. nov. within the order Ktedonobacterales isolated from Tengu-no-mugimeshi.</title>
        <authorList>
            <person name="Wang C.M."/>
            <person name="Zheng Y."/>
            <person name="Sakai Y."/>
            <person name="Toyoda A."/>
            <person name="Minakuchi Y."/>
            <person name="Abe K."/>
            <person name="Yokota A."/>
            <person name="Yabe S."/>
        </authorList>
    </citation>
    <scope>NUCLEOTIDE SEQUENCE [LARGE SCALE GENOMIC DNA]</scope>
    <source>
        <strain evidence="9">Uno11</strain>
    </source>
</reference>
<dbReference type="InterPro" id="IPR047817">
    <property type="entry name" value="ABC2_TM_bact-type"/>
</dbReference>
<keyword evidence="2 5" id="KW-0812">Transmembrane</keyword>
<protein>
    <recommendedName>
        <fullName evidence="5">Transport permease protein</fullName>
    </recommendedName>
</protein>
<keyword evidence="5" id="KW-0813">Transport</keyword>
<dbReference type="EMBL" id="BIFS01000001">
    <property type="protein sequence ID" value="GCE17526.1"/>
    <property type="molecule type" value="Genomic_DNA"/>
</dbReference>
<dbReference type="InterPro" id="IPR013525">
    <property type="entry name" value="ABC2_TM"/>
</dbReference>
<dbReference type="GO" id="GO:0043190">
    <property type="term" value="C:ATP-binding cassette (ABC) transporter complex"/>
    <property type="evidence" value="ECO:0007669"/>
    <property type="project" value="InterPro"/>
</dbReference>
<dbReference type="AlphaFoldDB" id="A0A402AEL2"/>
<dbReference type="GO" id="GO:0140359">
    <property type="term" value="F:ABC-type transporter activity"/>
    <property type="evidence" value="ECO:0007669"/>
    <property type="project" value="InterPro"/>
</dbReference>
<dbReference type="PANTHER" id="PTHR43229">
    <property type="entry name" value="NODULATION PROTEIN J"/>
    <property type="match status" value="1"/>
</dbReference>
<keyword evidence="5" id="KW-1003">Cell membrane</keyword>
<evidence type="ECO:0000313" key="8">
    <source>
        <dbReference type="EMBL" id="GCE17526.1"/>
    </source>
</evidence>
<evidence type="ECO:0000256" key="3">
    <source>
        <dbReference type="ARBA" id="ARBA00022989"/>
    </source>
</evidence>
<evidence type="ECO:0000313" key="9">
    <source>
        <dbReference type="Proteomes" id="UP000287188"/>
    </source>
</evidence>
<keyword evidence="9" id="KW-1185">Reference proteome</keyword>
<evidence type="ECO:0000259" key="7">
    <source>
        <dbReference type="PROSITE" id="PS51012"/>
    </source>
</evidence>
<dbReference type="RefSeq" id="WP_126549195.1">
    <property type="nucleotide sequence ID" value="NZ_BIFS01000001.1"/>
</dbReference>
<feature type="transmembrane region" description="Helical" evidence="5">
    <location>
        <begin position="155"/>
        <end position="177"/>
    </location>
</feature>
<proteinExistence type="inferred from homology"/>
<feature type="transmembrane region" description="Helical" evidence="5">
    <location>
        <begin position="45"/>
        <end position="65"/>
    </location>
</feature>
<dbReference type="InterPro" id="IPR000412">
    <property type="entry name" value="ABC_2_transport"/>
</dbReference>
<comment type="caution">
    <text evidence="8">The sequence shown here is derived from an EMBL/GenBank/DDBJ whole genome shotgun (WGS) entry which is preliminary data.</text>
</comment>
<accession>A0A402AEL2</accession>
<comment type="subcellular location">
    <subcellularLocation>
        <location evidence="5">Cell membrane</location>
        <topology evidence="5">Multi-pass membrane protein</topology>
    </subcellularLocation>
    <subcellularLocation>
        <location evidence="1">Membrane</location>
        <topology evidence="1">Multi-pass membrane protein</topology>
    </subcellularLocation>
</comment>